<dbReference type="InterPro" id="IPR000169">
    <property type="entry name" value="Pept_cys_AS"/>
</dbReference>
<evidence type="ECO:0000313" key="4">
    <source>
        <dbReference type="Proteomes" id="UP000033092"/>
    </source>
</evidence>
<dbReference type="InterPro" id="IPR040528">
    <property type="entry name" value="Lectin-like"/>
</dbReference>
<dbReference type="GO" id="GO:0008234">
    <property type="term" value="F:cysteine-type peptidase activity"/>
    <property type="evidence" value="ECO:0007669"/>
    <property type="project" value="InterPro"/>
</dbReference>
<dbReference type="InterPro" id="IPR000668">
    <property type="entry name" value="Peptidase_C1A_C"/>
</dbReference>
<dbReference type="InterPro" id="IPR013128">
    <property type="entry name" value="Peptidase_C1A"/>
</dbReference>
<organism evidence="3 4">
    <name type="scientific">Methanosarcina siciliae HI350</name>
    <dbReference type="NCBI Taxonomy" id="1434119"/>
    <lineage>
        <taxon>Archaea</taxon>
        <taxon>Methanobacteriati</taxon>
        <taxon>Methanobacteriota</taxon>
        <taxon>Stenosarchaea group</taxon>
        <taxon>Methanomicrobia</taxon>
        <taxon>Methanosarcinales</taxon>
        <taxon>Methanosarcinaceae</taxon>
        <taxon>Methanosarcina</taxon>
    </lineage>
</organism>
<dbReference type="InterPro" id="IPR038765">
    <property type="entry name" value="Papain-like_cys_pep_sf"/>
</dbReference>
<protein>
    <recommendedName>
        <fullName evidence="2">Peptidase C1A papain C-terminal domain-containing protein</fullName>
    </recommendedName>
</protein>
<dbReference type="HOGENOM" id="CLU_246302_0_0_2"/>
<dbReference type="PANTHER" id="PTHR12411">
    <property type="entry name" value="CYSTEINE PROTEASE FAMILY C1-RELATED"/>
    <property type="match status" value="1"/>
</dbReference>
<evidence type="ECO:0000256" key="1">
    <source>
        <dbReference type="ARBA" id="ARBA00008455"/>
    </source>
</evidence>
<sequence length="1552" mass="167097">MNFQKFKNKKSFCFIARRCMLFALLIMMSFSTCAGDLDSVPKIDPLNHDFQDYIECPENWTSQHYDKDGKLITLGIIPSPTSVYWPDDYVYSPDTELISESHQLITGVQLSGYPTDSYFSLVDEGRVTPVKDQGSTGTCWAFATLASLESYLIPVDSYQWDFSENNMKNLLSDSYSEGFDRAYNDAGNAYMSAAYLTRWSGPILDSDDPFNENSGVSPTDKDVQKHVQKVLILPPRNNSIDNRLIKKIVKEEGGVLASFNLIEVYFKSKGGYDYVTYYNPTIGTNSGHSICIVGWDDNFNKSEFATVPPGDGAFICKNSWGTNNGINGTGYFYISYYDANLGMEDGFKDLFFYTAESPNNYEKVYQYDPLGWTHNYRYDINSIWAANVFTAESNEELQAIGFYTPQPDVNYDVYVYINPVNIPNGGTLLCNSSGSFELPGYHTIPLEQSVSLSTGDNFSIVVKLSSGSTIVFPIEGVIENYSSKASANTGESYISSNGTSWSDLASGESKYNCCIKAYTTTSDNVDPVINSVSLNNSNPNAGDLILVSVNATDNVEVTSVEASGNILNYISGNTWEGTINALSGTHFVNVSARDEAGNVAWNNSTSYTVTEIIPDTQDPVINSVSLNDSNPNAGDLILVSVNATDNVEVTSVEADGSTLNYISGNTWEGTINALSGTHFVNVSARDEAGNVAWNNSTSYTVTEIIPDTEPPVIHSVSLNDSNPNAGDLILVSVNATDNVEVTSVEASGNILNYISGNTWEGTINALSRTHFVNVSARDEAGNVAWNNSTSYTVTEIIPDTQDPVINSVSLNNSNPNAGDLILVSVNATDNVEVTSVEASGNILNYISGNTWEGTINALSGTHFVNVSARDEAGNVAWNNSTSYTVTEIIPDTQDPVINSVSLNNSNPNAGDLILVSVNATDNVEVTSVEADGSTLNYISGNTWEGTINALSGTHFVNVSARDEAGNVAWNNSTSYTVTEIIPDTEPPVIHSVSLNDSNPNAGDLILVSVNATDNVEVTSVEASGNILNYISGNTWEGTINALSGTHFVNVSARDEAGNVAWNNSTSYTVTEIIPDTEPPVIHSVSLNDSNPNAGDLILVSVNATDNVEVTSVEADGSTLNYISGNTWEGTINALSGTHFVNVSARDEAGNVAWNNSTSYTVTEIIPDTQDPVINSVSLNNSNPNAGDFILVSVNATDNVEVTSVEASGNILNYISGNTWEGTINALSRTHFVNVSARDEAGNVAWNNSTSYTVTEIIPDTQDPVINSVSLNNSNPNAGDLILVSVNATDNVEVTSVEASGNILNYISGNIWEGTINALSGTHFVNVSARDEAGNVAWNNSTSYTVTEIIQDTEPPVIHSFSSYPVNTTEDSVINVTVNVTDNIGVVNVTVDDVQLTKNGDLWEGSIQAPSDAGEYSIPVVALDAAGNKAESSLPCNVLIREGSVSFSMNPIMTFAAKGTTVPFEITILNGQNVDDTLKIQIDNDTVPTSSSIDPSWYSWTEKDVNLRAGEEITLLLEVEVPENATGFRFFVVSMDSTLYPTNRAGFGCLLIN</sequence>
<name>A0A0E3PEX8_9EURY</name>
<dbReference type="Proteomes" id="UP000033092">
    <property type="component" value="Chromosome"/>
</dbReference>
<dbReference type="Pfam" id="PF00112">
    <property type="entry name" value="Peptidase_C1"/>
    <property type="match status" value="1"/>
</dbReference>
<dbReference type="GO" id="GO:0006508">
    <property type="term" value="P:proteolysis"/>
    <property type="evidence" value="ECO:0007669"/>
    <property type="project" value="InterPro"/>
</dbReference>
<dbReference type="InterPro" id="IPR025660">
    <property type="entry name" value="Pept_his_AS"/>
</dbReference>
<dbReference type="PROSITE" id="PS00139">
    <property type="entry name" value="THIOL_PROTEASE_CYS"/>
    <property type="match status" value="1"/>
</dbReference>
<dbReference type="Gene3D" id="3.90.70.10">
    <property type="entry name" value="Cysteine proteinases"/>
    <property type="match status" value="1"/>
</dbReference>
<dbReference type="EMBL" id="CP009507">
    <property type="protein sequence ID" value="AKB32723.1"/>
    <property type="molecule type" value="Genomic_DNA"/>
</dbReference>
<dbReference type="PATRIC" id="fig|1434119.4.peg.2630"/>
<accession>A0A0E3PEX8</accession>
<dbReference type="SUPFAM" id="SSF54001">
    <property type="entry name" value="Cysteine proteinases"/>
    <property type="match status" value="1"/>
</dbReference>
<dbReference type="KEGG" id="msz:MSSIH_2033"/>
<dbReference type="Gene3D" id="2.60.40.10">
    <property type="entry name" value="Immunoglobulins"/>
    <property type="match status" value="6"/>
</dbReference>
<comment type="similarity">
    <text evidence="1">Belongs to the peptidase C1 family.</text>
</comment>
<evidence type="ECO:0000259" key="2">
    <source>
        <dbReference type="SMART" id="SM00645"/>
    </source>
</evidence>
<dbReference type="FunFam" id="3.90.70.10:FF:000335">
    <property type="entry name" value="Cysteine protease-related protein"/>
    <property type="match status" value="1"/>
</dbReference>
<evidence type="ECO:0000313" key="3">
    <source>
        <dbReference type="EMBL" id="AKB32723.1"/>
    </source>
</evidence>
<reference evidence="3 4" key="1">
    <citation type="submission" date="2014-07" db="EMBL/GenBank/DDBJ databases">
        <title>Methanogenic archaea and the global carbon cycle.</title>
        <authorList>
            <person name="Henriksen J.R."/>
            <person name="Luke J."/>
            <person name="Reinhart S."/>
            <person name="Benedict M.N."/>
            <person name="Youngblut N.D."/>
            <person name="Metcalf M.E."/>
            <person name="Whitaker R.J."/>
            <person name="Metcalf W.W."/>
        </authorList>
    </citation>
    <scope>NUCLEOTIDE SEQUENCE [LARGE SCALE GENOMIC DNA]</scope>
    <source>
        <strain evidence="3 4">HI350</strain>
    </source>
</reference>
<proteinExistence type="inferred from homology"/>
<dbReference type="InterPro" id="IPR013783">
    <property type="entry name" value="Ig-like_fold"/>
</dbReference>
<dbReference type="CDD" id="cd02619">
    <property type="entry name" value="Peptidase_C1"/>
    <property type="match status" value="1"/>
</dbReference>
<feature type="domain" description="Peptidase C1A papain C-terminal" evidence="2">
    <location>
        <begin position="115"/>
        <end position="343"/>
    </location>
</feature>
<gene>
    <name evidence="3" type="ORF">MSSIH_2033</name>
</gene>
<dbReference type="SMART" id="SM00645">
    <property type="entry name" value="Pept_C1"/>
    <property type="match status" value="1"/>
</dbReference>
<dbReference type="Pfam" id="PF18560">
    <property type="entry name" value="Lectin_like"/>
    <property type="match status" value="1"/>
</dbReference>
<dbReference type="PROSITE" id="PS00639">
    <property type="entry name" value="THIOL_PROTEASE_HIS"/>
    <property type="match status" value="1"/>
</dbReference>